<dbReference type="GO" id="GO:0008757">
    <property type="term" value="F:S-adenosylmethionine-dependent methyltransferase activity"/>
    <property type="evidence" value="ECO:0007669"/>
    <property type="project" value="InterPro"/>
</dbReference>
<dbReference type="PANTHER" id="PTHR43861:SF1">
    <property type="entry name" value="TRANS-ACONITATE 2-METHYLTRANSFERASE"/>
    <property type="match status" value="1"/>
</dbReference>
<dbReference type="Pfam" id="PF08241">
    <property type="entry name" value="Methyltransf_11"/>
    <property type="match status" value="1"/>
</dbReference>
<dbReference type="Gene3D" id="3.40.50.150">
    <property type="entry name" value="Vaccinia Virus protein VP39"/>
    <property type="match status" value="1"/>
</dbReference>
<dbReference type="AlphaFoldDB" id="A0A916VY65"/>
<dbReference type="SUPFAM" id="SSF53335">
    <property type="entry name" value="S-adenosyl-L-methionine-dependent methyltransferases"/>
    <property type="match status" value="1"/>
</dbReference>
<proteinExistence type="predicted"/>
<dbReference type="InterPro" id="IPR013216">
    <property type="entry name" value="Methyltransf_11"/>
</dbReference>
<keyword evidence="2" id="KW-0808">Transferase</keyword>
<keyword evidence="3" id="KW-1185">Reference proteome</keyword>
<dbReference type="InterPro" id="IPR029063">
    <property type="entry name" value="SAM-dependent_MTases_sf"/>
</dbReference>
<sequence>MAQNIYDTAEFYEGYSTLPRSVHGLSGAPEWPSVRELLPDINGKRIVDLGCGFGWFAQWAAAQGAASVLGLDLSENMLAKARAETTHAGVRYERADLDTLTLPTAAFDFAYSSLAFHYVQDFRRLADTIYRSLVPGSHFVFTIEHPIYMASTSPGWLARQDGTRTWPVDHYAVEGERKTDWFAKGVVKYHRRLATTVNALLDAGFSVRHLNEWSPTSAQLEEQPALVDEMERPMMLIVAAQT</sequence>
<reference evidence="2" key="1">
    <citation type="journal article" date="2014" name="Int. J. Syst. Evol. Microbiol.">
        <title>Complete genome sequence of Corynebacterium casei LMG S-19264T (=DSM 44701T), isolated from a smear-ripened cheese.</title>
        <authorList>
            <consortium name="US DOE Joint Genome Institute (JGI-PGF)"/>
            <person name="Walter F."/>
            <person name="Albersmeier A."/>
            <person name="Kalinowski J."/>
            <person name="Ruckert C."/>
        </authorList>
    </citation>
    <scope>NUCLEOTIDE SEQUENCE</scope>
    <source>
        <strain evidence="2">CGMCC 1.15320</strain>
    </source>
</reference>
<dbReference type="CDD" id="cd02440">
    <property type="entry name" value="AdoMet_MTases"/>
    <property type="match status" value="1"/>
</dbReference>
<dbReference type="PANTHER" id="PTHR43861">
    <property type="entry name" value="TRANS-ACONITATE 2-METHYLTRANSFERASE-RELATED"/>
    <property type="match status" value="1"/>
</dbReference>
<gene>
    <name evidence="2" type="ORF">GCM10011385_01270</name>
</gene>
<name>A0A916VY65_9HYPH</name>
<dbReference type="RefSeq" id="WP_188719001.1">
    <property type="nucleotide sequence ID" value="NZ_BMIF01000001.1"/>
</dbReference>
<evidence type="ECO:0000313" key="3">
    <source>
        <dbReference type="Proteomes" id="UP000636264"/>
    </source>
</evidence>
<feature type="domain" description="Methyltransferase type 11" evidence="1">
    <location>
        <begin position="47"/>
        <end position="141"/>
    </location>
</feature>
<comment type="caution">
    <text evidence="2">The sequence shown here is derived from an EMBL/GenBank/DDBJ whole genome shotgun (WGS) entry which is preliminary data.</text>
</comment>
<keyword evidence="2" id="KW-0489">Methyltransferase</keyword>
<evidence type="ECO:0000259" key="1">
    <source>
        <dbReference type="Pfam" id="PF08241"/>
    </source>
</evidence>
<evidence type="ECO:0000313" key="2">
    <source>
        <dbReference type="EMBL" id="GGA51695.1"/>
    </source>
</evidence>
<reference evidence="2" key="2">
    <citation type="submission" date="2020-09" db="EMBL/GenBank/DDBJ databases">
        <authorList>
            <person name="Sun Q."/>
            <person name="Zhou Y."/>
        </authorList>
    </citation>
    <scope>NUCLEOTIDE SEQUENCE</scope>
    <source>
        <strain evidence="2">CGMCC 1.15320</strain>
    </source>
</reference>
<dbReference type="EMBL" id="BMIF01000001">
    <property type="protein sequence ID" value="GGA51695.1"/>
    <property type="molecule type" value="Genomic_DNA"/>
</dbReference>
<protein>
    <submittedName>
        <fullName evidence="2">SAM-dependent methyltransferase</fullName>
    </submittedName>
</protein>
<organism evidence="2 3">
    <name type="scientific">Nitratireductor aestuarii</name>
    <dbReference type="NCBI Taxonomy" id="1735103"/>
    <lineage>
        <taxon>Bacteria</taxon>
        <taxon>Pseudomonadati</taxon>
        <taxon>Pseudomonadota</taxon>
        <taxon>Alphaproteobacteria</taxon>
        <taxon>Hyphomicrobiales</taxon>
        <taxon>Phyllobacteriaceae</taxon>
        <taxon>Nitratireductor</taxon>
    </lineage>
</organism>
<accession>A0A916VY65</accession>
<dbReference type="GO" id="GO:0032259">
    <property type="term" value="P:methylation"/>
    <property type="evidence" value="ECO:0007669"/>
    <property type="project" value="UniProtKB-KW"/>
</dbReference>
<dbReference type="Proteomes" id="UP000636264">
    <property type="component" value="Unassembled WGS sequence"/>
</dbReference>